<dbReference type="InterPro" id="IPR052240">
    <property type="entry name" value="SAP_domain_ribonucleoprotein"/>
</dbReference>
<evidence type="ECO:0000256" key="1">
    <source>
        <dbReference type="ARBA" id="ARBA00022553"/>
    </source>
</evidence>
<sequence>MENPDIATMKVADLKRELRLRGLSATGNKTELQERLQASLLEGDLTLDDTAIPEGLLDDDDVLTDEEKSGIDLAHEDAVLKTPPIEEEKSSPTNTAPAKKVVLKRNISHTFPTLSEFSNNSMSSGKETDAPPNKAAKPESDDGDKTTDDDNKHDESKKVVKISDLSLKDRLEMRAKKFGLQVTGGTSGTSGTGASGETSTKQQARAIRFGQSNEDKASANGTNTSIDVLKKRAERFGCSVSSRMTELELKEKLQKRQERFGLANANKTDTDKVTAPGSGTNIDYAEKAKQRLERFKAAVK</sequence>
<dbReference type="FunFam" id="1.10.720.30:FF:000032">
    <property type="entry name" value="Blast:SAP domain-containing ribonucleoprotein"/>
    <property type="match status" value="1"/>
</dbReference>
<accession>A0A0K8TTP4</accession>
<dbReference type="SMART" id="SM00513">
    <property type="entry name" value="SAP"/>
    <property type="match status" value="1"/>
</dbReference>
<proteinExistence type="evidence at transcript level"/>
<evidence type="ECO:0000256" key="2">
    <source>
        <dbReference type="ARBA" id="ARBA00046328"/>
    </source>
</evidence>
<keyword evidence="1" id="KW-0597">Phosphoprotein</keyword>
<feature type="compositionally biased region" description="Gly residues" evidence="3">
    <location>
        <begin position="185"/>
        <end position="194"/>
    </location>
</feature>
<organism evidence="5">
    <name type="scientific">Tabanus bromius</name>
    <name type="common">Band-eyed brown horse fly</name>
    <dbReference type="NCBI Taxonomy" id="304241"/>
    <lineage>
        <taxon>Eukaryota</taxon>
        <taxon>Metazoa</taxon>
        <taxon>Ecdysozoa</taxon>
        <taxon>Arthropoda</taxon>
        <taxon>Hexapoda</taxon>
        <taxon>Insecta</taxon>
        <taxon>Pterygota</taxon>
        <taxon>Neoptera</taxon>
        <taxon>Endopterygota</taxon>
        <taxon>Diptera</taxon>
        <taxon>Brachycera</taxon>
        <taxon>Tabanomorpha</taxon>
        <taxon>Tabanoidea</taxon>
        <taxon>Tabanidae</taxon>
        <taxon>Tabanus</taxon>
    </lineage>
</organism>
<dbReference type="InterPro" id="IPR036361">
    <property type="entry name" value="SAP_dom_sf"/>
</dbReference>
<dbReference type="PROSITE" id="PS50800">
    <property type="entry name" value="SAP"/>
    <property type="match status" value="1"/>
</dbReference>
<dbReference type="EMBL" id="GDAI01000288">
    <property type="protein sequence ID" value="JAI17315.1"/>
    <property type="molecule type" value="mRNA"/>
</dbReference>
<name>A0A0K8TTP4_TABBR</name>
<feature type="compositionally biased region" description="Basic and acidic residues" evidence="3">
    <location>
        <begin position="136"/>
        <end position="158"/>
    </location>
</feature>
<dbReference type="GO" id="GO:0005634">
    <property type="term" value="C:nucleus"/>
    <property type="evidence" value="ECO:0007669"/>
    <property type="project" value="TreeGrafter"/>
</dbReference>
<evidence type="ECO:0000256" key="3">
    <source>
        <dbReference type="SAM" id="MobiDB-lite"/>
    </source>
</evidence>
<feature type="region of interest" description="Disordered" evidence="3">
    <location>
        <begin position="67"/>
        <end position="165"/>
    </location>
</feature>
<dbReference type="Pfam" id="PF02037">
    <property type="entry name" value="SAP"/>
    <property type="match status" value="1"/>
</dbReference>
<feature type="domain" description="SAP" evidence="4">
    <location>
        <begin position="6"/>
        <end position="40"/>
    </location>
</feature>
<feature type="region of interest" description="Disordered" evidence="3">
    <location>
        <begin position="260"/>
        <end position="280"/>
    </location>
</feature>
<dbReference type="Gene3D" id="1.10.720.30">
    <property type="entry name" value="SAP domain"/>
    <property type="match status" value="1"/>
</dbReference>
<feature type="compositionally biased region" description="Basic and acidic residues" evidence="3">
    <location>
        <begin position="67"/>
        <end position="90"/>
    </location>
</feature>
<feature type="compositionally biased region" description="Polar residues" evidence="3">
    <location>
        <begin position="108"/>
        <end position="125"/>
    </location>
</feature>
<dbReference type="PANTHER" id="PTHR46551:SF1">
    <property type="entry name" value="SAP DOMAIN-CONTAINING RIBONUCLEOPROTEIN"/>
    <property type="match status" value="1"/>
</dbReference>
<dbReference type="AlphaFoldDB" id="A0A0K8TTP4"/>
<evidence type="ECO:0000259" key="4">
    <source>
        <dbReference type="PROSITE" id="PS50800"/>
    </source>
</evidence>
<evidence type="ECO:0000313" key="5">
    <source>
        <dbReference type="EMBL" id="JAI17315.1"/>
    </source>
</evidence>
<dbReference type="InterPro" id="IPR003034">
    <property type="entry name" value="SAP_dom"/>
</dbReference>
<dbReference type="PANTHER" id="PTHR46551">
    <property type="entry name" value="SAP DOMAIN-CONTAINING RIBONUCLEOPROTEIN"/>
    <property type="match status" value="1"/>
</dbReference>
<dbReference type="SUPFAM" id="SSF68906">
    <property type="entry name" value="SAP domain"/>
    <property type="match status" value="1"/>
</dbReference>
<dbReference type="GO" id="GO:0016973">
    <property type="term" value="P:poly(A)+ mRNA export from nucleus"/>
    <property type="evidence" value="ECO:0007669"/>
    <property type="project" value="TreeGrafter"/>
</dbReference>
<feature type="region of interest" description="Disordered" evidence="3">
    <location>
        <begin position="177"/>
        <end position="203"/>
    </location>
</feature>
<protein>
    <submittedName>
        <fullName evidence="5">Putative nucleic acid-binding protein</fullName>
    </submittedName>
</protein>
<comment type="similarity">
    <text evidence="2">Belongs to the SAP domain-containing ribonucleoprotein family.</text>
</comment>
<reference evidence="5" key="1">
    <citation type="journal article" date="2015" name="Insect Biochem. Mol. Biol.">
        <title>An insight into the sialome of the horse fly, Tabanus bromius.</title>
        <authorList>
            <person name="Ribeiro J.M."/>
            <person name="Kazimirova M."/>
            <person name="Takac P."/>
            <person name="Andersen J.F."/>
            <person name="Francischetti I.M."/>
        </authorList>
    </citation>
    <scope>NUCLEOTIDE SEQUENCE</scope>
</reference>